<dbReference type="SUPFAM" id="SSF53223">
    <property type="entry name" value="Aminoacid dehydrogenase-like, N-terminal domain"/>
    <property type="match status" value="1"/>
</dbReference>
<sequence>MRKPIANESLVFVEEQRQQLGLLPAAVTRTKFANKGLDFTEERRQHLGLRGLLPAAGTSTESRAGRALAALHHKTRMVGRRCQEFSHNYPLRQCGPSISVNGIGHVLYDTRSDRILSSETEEVLQLELASYIKSAASQRANSSAIRTQDKRLSQPGARVVQEELENGQIAIVEDELAAAFVSVPACALTSTGFLRSAQWVSDYESTESFTYRWFFVLPTGYVVALCACLTSE</sequence>
<dbReference type="EMBL" id="QXGF01002701">
    <property type="protein sequence ID" value="KAE8923712.1"/>
    <property type="molecule type" value="Genomic_DNA"/>
</dbReference>
<dbReference type="AlphaFoldDB" id="A0A6A3DP99"/>
<comment type="caution">
    <text evidence="1">The sequence shown here is derived from an EMBL/GenBank/DDBJ whole genome shotgun (WGS) entry which is preliminary data.</text>
</comment>
<evidence type="ECO:0000313" key="1">
    <source>
        <dbReference type="EMBL" id="KAE8923712.1"/>
    </source>
</evidence>
<name>A0A6A3DP99_9STRA</name>
<proteinExistence type="predicted"/>
<dbReference type="Gene3D" id="1.20.1370.30">
    <property type="match status" value="1"/>
</dbReference>
<organism evidence="1 2">
    <name type="scientific">Phytophthora fragariae</name>
    <dbReference type="NCBI Taxonomy" id="53985"/>
    <lineage>
        <taxon>Eukaryota</taxon>
        <taxon>Sar</taxon>
        <taxon>Stramenopiles</taxon>
        <taxon>Oomycota</taxon>
        <taxon>Peronosporomycetes</taxon>
        <taxon>Peronosporales</taxon>
        <taxon>Peronosporaceae</taxon>
        <taxon>Phytophthora</taxon>
    </lineage>
</organism>
<gene>
    <name evidence="1" type="ORF">PF009_g26045</name>
</gene>
<dbReference type="InterPro" id="IPR046346">
    <property type="entry name" value="Aminoacid_DH-like_N_sf"/>
</dbReference>
<evidence type="ECO:0000313" key="2">
    <source>
        <dbReference type="Proteomes" id="UP000429523"/>
    </source>
</evidence>
<dbReference type="Proteomes" id="UP000429523">
    <property type="component" value="Unassembled WGS sequence"/>
</dbReference>
<protein>
    <submittedName>
        <fullName evidence="1">Uncharacterized protein</fullName>
    </submittedName>
</protein>
<reference evidence="1 2" key="1">
    <citation type="submission" date="2018-08" db="EMBL/GenBank/DDBJ databases">
        <title>Genomic investigation of the strawberry pathogen Phytophthora fragariae indicates pathogenicity is determined by transcriptional variation in three key races.</title>
        <authorList>
            <person name="Adams T.M."/>
            <person name="Armitage A.D."/>
            <person name="Sobczyk M.K."/>
            <person name="Bates H.J."/>
            <person name="Dunwell J.M."/>
            <person name="Nellist C.F."/>
            <person name="Harrison R.J."/>
        </authorList>
    </citation>
    <scope>NUCLEOTIDE SEQUENCE [LARGE SCALE GENOMIC DNA]</scope>
    <source>
        <strain evidence="1 2">NOV-9</strain>
    </source>
</reference>
<accession>A0A6A3DP99</accession>